<dbReference type="PANTHER" id="PTHR14002">
    <property type="entry name" value="ENDOGLIN/TGF-BETA RECEPTOR TYPE III"/>
    <property type="match status" value="1"/>
</dbReference>
<evidence type="ECO:0000313" key="6">
    <source>
        <dbReference type="Proteomes" id="UP001221898"/>
    </source>
</evidence>
<dbReference type="Proteomes" id="UP001221898">
    <property type="component" value="Unassembled WGS sequence"/>
</dbReference>
<evidence type="ECO:0000256" key="1">
    <source>
        <dbReference type="ARBA" id="ARBA00022729"/>
    </source>
</evidence>
<feature type="domain" description="ZP" evidence="4">
    <location>
        <begin position="359"/>
        <end position="608"/>
    </location>
</feature>
<dbReference type="AlphaFoldDB" id="A0AAD7RW63"/>
<keyword evidence="1 3" id="KW-0732">Signal</keyword>
<dbReference type="Gene3D" id="2.60.40.4100">
    <property type="entry name" value="Zona pellucida, ZP-C domain"/>
    <property type="match status" value="1"/>
</dbReference>
<dbReference type="InterPro" id="IPR042235">
    <property type="entry name" value="ZP-C_dom"/>
</dbReference>
<name>A0AAD7RW63_9TELE</name>
<proteinExistence type="predicted"/>
<protein>
    <recommendedName>
        <fullName evidence="4">ZP domain-containing protein</fullName>
    </recommendedName>
</protein>
<evidence type="ECO:0000259" key="4">
    <source>
        <dbReference type="PROSITE" id="PS51034"/>
    </source>
</evidence>
<accession>A0AAD7RW63</accession>
<sequence>MCALMCSSMWGWAAVVALGLGLLSPACEATSLGAIVTVEPLVKEEENKVMAHTSVITPEPCPSLLEEVCEGAKCSIHVTSSLLHGRYPTPGWCLRQWQSVVPSEFTSRPRLGSTTDMVLRSWANLSVRADNQKVNQPPHVALFPPLRVSINCFRRFYLSVRDMDGDRVQCRYGNPKLGECQSCSRLAFLQLDEVRCVLEYDGHGKTGQYTVELMVEDFNGDSEALSSTPLQLSLTVEGESTHCEAVPEFTGQTPAGGTTFTIMPYEEVHITAEAHSSSETVSEIAVVGPPGLSVSTLKGGEREGSLASINIAWFRNPNELPHLLSVCFTANTKSSQSEIGCVWIQQKPVDPLPPGTVLECGDKEMNFILPITSLHDLPLTDLHLNDASCPISHNTTHVMALISLTGCGTKIVHSGSELVYTNTLQSARSPSPISRLPMLLLHLACSFPSILAKAHPYNIVAPNEEQIFGDPQFWIEIYRIGEGPFGRLTKQRKDRRVARSAVQRASRQEVLDLHIFSNSSLDRAELIVGSCMKSNTSDFQVTQPLLEGGCVSGNKSLEVLTQTPLVKIYQLELTSMDMQGNTVYIECQVHLCITINSSQKCADLCGDDGTNLMVESILTHIHTIRSSPITLFNGPPPPTTSAPSALSRAPEDDNIMAMGLALGLIHTFLQFLFHQWA</sequence>
<dbReference type="Gene3D" id="2.60.40.3210">
    <property type="entry name" value="Zona pellucida, ZP-N domain"/>
    <property type="match status" value="1"/>
</dbReference>
<dbReference type="SMART" id="SM00241">
    <property type="entry name" value="ZP"/>
    <property type="match status" value="1"/>
</dbReference>
<reference evidence="5" key="1">
    <citation type="journal article" date="2023" name="Science">
        <title>Genome structures resolve the early diversification of teleost fishes.</title>
        <authorList>
            <person name="Parey E."/>
            <person name="Louis A."/>
            <person name="Montfort J."/>
            <person name="Bouchez O."/>
            <person name="Roques C."/>
            <person name="Iampietro C."/>
            <person name="Lluch J."/>
            <person name="Castinel A."/>
            <person name="Donnadieu C."/>
            <person name="Desvignes T."/>
            <person name="Floi Bucao C."/>
            <person name="Jouanno E."/>
            <person name="Wen M."/>
            <person name="Mejri S."/>
            <person name="Dirks R."/>
            <person name="Jansen H."/>
            <person name="Henkel C."/>
            <person name="Chen W.J."/>
            <person name="Zahm M."/>
            <person name="Cabau C."/>
            <person name="Klopp C."/>
            <person name="Thompson A.W."/>
            <person name="Robinson-Rechavi M."/>
            <person name="Braasch I."/>
            <person name="Lecointre G."/>
            <person name="Bobe J."/>
            <person name="Postlethwait J.H."/>
            <person name="Berthelot C."/>
            <person name="Roest Crollius H."/>
            <person name="Guiguen Y."/>
        </authorList>
    </citation>
    <scope>NUCLEOTIDE SEQUENCE</scope>
    <source>
        <strain evidence="5">NC1722</strain>
    </source>
</reference>
<evidence type="ECO:0000256" key="3">
    <source>
        <dbReference type="SAM" id="SignalP"/>
    </source>
</evidence>
<comment type="caution">
    <text evidence="5">The sequence shown here is derived from an EMBL/GenBank/DDBJ whole genome shotgun (WGS) entry which is preliminary data.</text>
</comment>
<dbReference type="PANTHER" id="PTHR14002:SF43">
    <property type="entry name" value="DELTA-LIKE PROTEIN"/>
    <property type="match status" value="1"/>
</dbReference>
<dbReference type="InterPro" id="IPR001507">
    <property type="entry name" value="ZP_dom"/>
</dbReference>
<evidence type="ECO:0000256" key="2">
    <source>
        <dbReference type="ARBA" id="ARBA00023157"/>
    </source>
</evidence>
<feature type="chain" id="PRO_5042142370" description="ZP domain-containing protein" evidence="3">
    <location>
        <begin position="30"/>
        <end position="677"/>
    </location>
</feature>
<dbReference type="Pfam" id="PF23344">
    <property type="entry name" value="ZP-N"/>
    <property type="match status" value="1"/>
</dbReference>
<gene>
    <name evidence="5" type="ORF">AAFF_G00090000</name>
</gene>
<evidence type="ECO:0000313" key="5">
    <source>
        <dbReference type="EMBL" id="KAJ8391370.1"/>
    </source>
</evidence>
<dbReference type="InterPro" id="IPR055356">
    <property type="entry name" value="ZP-N"/>
</dbReference>
<keyword evidence="6" id="KW-1185">Reference proteome</keyword>
<organism evidence="5 6">
    <name type="scientific">Aldrovandia affinis</name>
    <dbReference type="NCBI Taxonomy" id="143900"/>
    <lineage>
        <taxon>Eukaryota</taxon>
        <taxon>Metazoa</taxon>
        <taxon>Chordata</taxon>
        <taxon>Craniata</taxon>
        <taxon>Vertebrata</taxon>
        <taxon>Euteleostomi</taxon>
        <taxon>Actinopterygii</taxon>
        <taxon>Neopterygii</taxon>
        <taxon>Teleostei</taxon>
        <taxon>Notacanthiformes</taxon>
        <taxon>Halosauridae</taxon>
        <taxon>Aldrovandia</taxon>
    </lineage>
</organism>
<dbReference type="PROSITE" id="PS51034">
    <property type="entry name" value="ZP_2"/>
    <property type="match status" value="1"/>
</dbReference>
<keyword evidence="2" id="KW-1015">Disulfide bond</keyword>
<dbReference type="EMBL" id="JAINUG010000158">
    <property type="protein sequence ID" value="KAJ8391370.1"/>
    <property type="molecule type" value="Genomic_DNA"/>
</dbReference>
<feature type="signal peptide" evidence="3">
    <location>
        <begin position="1"/>
        <end position="29"/>
    </location>
</feature>